<name>A0A1I2DXT3_9BACT</name>
<dbReference type="PROSITE" id="PS51118">
    <property type="entry name" value="HTH_HXLR"/>
    <property type="match status" value="1"/>
</dbReference>
<dbReference type="PANTHER" id="PTHR33204:SF29">
    <property type="entry name" value="TRANSCRIPTIONAL REGULATOR"/>
    <property type="match status" value="1"/>
</dbReference>
<feature type="domain" description="HTH hxlR-type" evidence="4">
    <location>
        <begin position="10"/>
        <end position="104"/>
    </location>
</feature>
<dbReference type="AlphaFoldDB" id="A0A1I2DXT3"/>
<dbReference type="Gene3D" id="1.10.10.10">
    <property type="entry name" value="Winged helix-like DNA-binding domain superfamily/Winged helix DNA-binding domain"/>
    <property type="match status" value="1"/>
</dbReference>
<accession>A0A1I2DXT3</accession>
<evidence type="ECO:0000256" key="3">
    <source>
        <dbReference type="ARBA" id="ARBA00023163"/>
    </source>
</evidence>
<evidence type="ECO:0000256" key="2">
    <source>
        <dbReference type="ARBA" id="ARBA00023125"/>
    </source>
</evidence>
<sequence>MAKKIDTNDCAVSATIDLIGGRWKLTILHVLLRHDRRFGEILVRIPAISRKVLTQQLRALEADGLISRKQYKERPPRVAYALTDFGHNLCPLLARMAALRNGVG</sequence>
<keyword evidence="1" id="KW-0805">Transcription regulation</keyword>
<evidence type="ECO:0000313" key="5">
    <source>
        <dbReference type="EMBL" id="SFE85043.1"/>
    </source>
</evidence>
<evidence type="ECO:0000313" key="6">
    <source>
        <dbReference type="Proteomes" id="UP000198598"/>
    </source>
</evidence>
<dbReference type="InterPro" id="IPR002577">
    <property type="entry name" value="HTH_HxlR"/>
</dbReference>
<protein>
    <submittedName>
        <fullName evidence="5">Transcriptional regulator, HxlR family</fullName>
    </submittedName>
</protein>
<gene>
    <name evidence="5" type="ORF">SAMN05216167_120103</name>
</gene>
<dbReference type="Proteomes" id="UP000198598">
    <property type="component" value="Unassembled WGS sequence"/>
</dbReference>
<dbReference type="InterPro" id="IPR036390">
    <property type="entry name" value="WH_DNA-bd_sf"/>
</dbReference>
<dbReference type="PANTHER" id="PTHR33204">
    <property type="entry name" value="TRANSCRIPTIONAL REGULATOR, MARR FAMILY"/>
    <property type="match status" value="1"/>
</dbReference>
<dbReference type="InterPro" id="IPR036388">
    <property type="entry name" value="WH-like_DNA-bd_sf"/>
</dbReference>
<reference evidence="5 6" key="1">
    <citation type="submission" date="2016-10" db="EMBL/GenBank/DDBJ databases">
        <authorList>
            <person name="de Groot N.N."/>
        </authorList>
    </citation>
    <scope>NUCLEOTIDE SEQUENCE [LARGE SCALE GENOMIC DNA]</scope>
    <source>
        <strain evidence="5 6">DSM 26130</strain>
    </source>
</reference>
<keyword evidence="3" id="KW-0804">Transcription</keyword>
<proteinExistence type="predicted"/>
<dbReference type="SUPFAM" id="SSF46785">
    <property type="entry name" value="Winged helix' DNA-binding domain"/>
    <property type="match status" value="1"/>
</dbReference>
<evidence type="ECO:0000256" key="1">
    <source>
        <dbReference type="ARBA" id="ARBA00023015"/>
    </source>
</evidence>
<dbReference type="OrthoDB" id="8231503at2"/>
<organism evidence="5 6">
    <name type="scientific">Spirosoma endophyticum</name>
    <dbReference type="NCBI Taxonomy" id="662367"/>
    <lineage>
        <taxon>Bacteria</taxon>
        <taxon>Pseudomonadati</taxon>
        <taxon>Bacteroidota</taxon>
        <taxon>Cytophagia</taxon>
        <taxon>Cytophagales</taxon>
        <taxon>Cytophagaceae</taxon>
        <taxon>Spirosoma</taxon>
    </lineage>
</organism>
<keyword evidence="2" id="KW-0238">DNA-binding</keyword>
<dbReference type="GO" id="GO:0003677">
    <property type="term" value="F:DNA binding"/>
    <property type="evidence" value="ECO:0007669"/>
    <property type="project" value="UniProtKB-KW"/>
</dbReference>
<dbReference type="Pfam" id="PF01638">
    <property type="entry name" value="HxlR"/>
    <property type="match status" value="1"/>
</dbReference>
<dbReference type="EMBL" id="FOLQ01000020">
    <property type="protein sequence ID" value="SFE85043.1"/>
    <property type="molecule type" value="Genomic_DNA"/>
</dbReference>
<dbReference type="RefSeq" id="WP_093833022.1">
    <property type="nucleotide sequence ID" value="NZ_FOLQ01000020.1"/>
</dbReference>
<evidence type="ECO:0000259" key="4">
    <source>
        <dbReference type="PROSITE" id="PS51118"/>
    </source>
</evidence>
<keyword evidence="6" id="KW-1185">Reference proteome</keyword>